<protein>
    <submittedName>
        <fullName evidence="1">Uncharacterized protein</fullName>
    </submittedName>
</protein>
<evidence type="ECO:0000313" key="2">
    <source>
        <dbReference type="Proteomes" id="UP000324974"/>
    </source>
</evidence>
<keyword evidence="2" id="KW-1185">Reference proteome</keyword>
<dbReference type="EMBL" id="CP042425">
    <property type="protein sequence ID" value="QEL14165.1"/>
    <property type="molecule type" value="Genomic_DNA"/>
</dbReference>
<name>A0A5C1A6Y9_9BACT</name>
<dbReference type="AlphaFoldDB" id="A0A5C1A6Y9"/>
<dbReference type="KEGG" id="lrs:PX52LOC_01035"/>
<gene>
    <name evidence="1" type="ORF">PX52LOC_01035</name>
</gene>
<dbReference type="Proteomes" id="UP000324974">
    <property type="component" value="Chromosome"/>
</dbReference>
<proteinExistence type="predicted"/>
<accession>A0A5C1A6Y9</accession>
<organism evidence="1 2">
    <name type="scientific">Limnoglobus roseus</name>
    <dbReference type="NCBI Taxonomy" id="2598579"/>
    <lineage>
        <taxon>Bacteria</taxon>
        <taxon>Pseudomonadati</taxon>
        <taxon>Planctomycetota</taxon>
        <taxon>Planctomycetia</taxon>
        <taxon>Gemmatales</taxon>
        <taxon>Gemmataceae</taxon>
        <taxon>Limnoglobus</taxon>
    </lineage>
</organism>
<evidence type="ECO:0000313" key="1">
    <source>
        <dbReference type="EMBL" id="QEL14165.1"/>
    </source>
</evidence>
<reference evidence="2" key="1">
    <citation type="submission" date="2019-08" db="EMBL/GenBank/DDBJ databases">
        <title>Limnoglobus roseus gen. nov., sp. nov., a novel freshwater planctomycete with a giant genome from the family Gemmataceae.</title>
        <authorList>
            <person name="Kulichevskaya I.S."/>
            <person name="Naumoff D.G."/>
            <person name="Miroshnikov K."/>
            <person name="Ivanova A."/>
            <person name="Philippov D.A."/>
            <person name="Hakobyan A."/>
            <person name="Rijpstra I.C."/>
            <person name="Sinninghe Damste J.S."/>
            <person name="Liesack W."/>
            <person name="Dedysh S.N."/>
        </authorList>
    </citation>
    <scope>NUCLEOTIDE SEQUENCE [LARGE SCALE GENOMIC DNA]</scope>
    <source>
        <strain evidence="2">PX52</strain>
    </source>
</reference>
<sequence length="59" mass="6533">MWRPAFRAVARSFVLLSRLSTADAHRESAVTFVRELVAAGYFTADEAGAMLGEWVDENS</sequence>